<dbReference type="EMBL" id="PIPL01000001">
    <property type="protein sequence ID" value="RUO26045.1"/>
    <property type="molecule type" value="Genomic_DNA"/>
</dbReference>
<evidence type="ECO:0000256" key="1">
    <source>
        <dbReference type="SAM" id="Phobius"/>
    </source>
</evidence>
<evidence type="ECO:0008006" key="4">
    <source>
        <dbReference type="Google" id="ProtNLM"/>
    </source>
</evidence>
<feature type="transmembrane region" description="Helical" evidence="1">
    <location>
        <begin position="60"/>
        <end position="79"/>
    </location>
</feature>
<dbReference type="OrthoDB" id="7032238at2"/>
<accession>A0A432W7L4</accession>
<proteinExistence type="predicted"/>
<comment type="caution">
    <text evidence="2">The sequence shown here is derived from an EMBL/GenBank/DDBJ whole genome shotgun (WGS) entry which is preliminary data.</text>
</comment>
<keyword evidence="1" id="KW-1133">Transmembrane helix</keyword>
<dbReference type="RefSeq" id="WP_126802861.1">
    <property type="nucleotide sequence ID" value="NZ_PIPL01000001.1"/>
</dbReference>
<sequence length="279" mass="29721">MPTLSSNNTGAVSWGAVFAGAACASALSFILLMLGFGFGLTAVSPWTDSGASAETLGVSTIIWVIVIQLAASGLGGYLAGRLRVKWPGINNDEVYFRDTAHGLITWSVSTLVVVIFMAGSIHSLLSSGAKAGAELTEAAGPALERSVEEAFDSPDYYIDALLRGQDAEQRPGEEVRGEVTTIVVRSLREGELIQDDQQYLANLVARHTELSQQQAGQRVSDIYNRAEEQAEAALEALDDARSAAARTALWMFLALLIGAFFASLMATFGGRQRDSLTEN</sequence>
<feature type="transmembrane region" description="Helical" evidence="1">
    <location>
        <begin position="100"/>
        <end position="121"/>
    </location>
</feature>
<dbReference type="AlphaFoldDB" id="A0A432W7L4"/>
<name>A0A432W7L4_9GAMM</name>
<keyword evidence="1" id="KW-0812">Transmembrane</keyword>
<protein>
    <recommendedName>
        <fullName evidence="4">Transmembrane protein</fullName>
    </recommendedName>
</protein>
<evidence type="ECO:0000313" key="2">
    <source>
        <dbReference type="EMBL" id="RUO26045.1"/>
    </source>
</evidence>
<feature type="transmembrane region" description="Helical" evidence="1">
    <location>
        <begin position="248"/>
        <end position="268"/>
    </location>
</feature>
<reference evidence="2 3" key="1">
    <citation type="journal article" date="2011" name="Front. Microbiol.">
        <title>Genomic signatures of strain selection and enhancement in Bacillus atrophaeus var. globigii, a historical biowarfare simulant.</title>
        <authorList>
            <person name="Gibbons H.S."/>
            <person name="Broomall S.M."/>
            <person name="McNew L.A."/>
            <person name="Daligault H."/>
            <person name="Chapman C."/>
            <person name="Bruce D."/>
            <person name="Karavis M."/>
            <person name="Krepps M."/>
            <person name="McGregor P.A."/>
            <person name="Hong C."/>
            <person name="Park K.H."/>
            <person name="Akmal A."/>
            <person name="Feldman A."/>
            <person name="Lin J.S."/>
            <person name="Chang W.E."/>
            <person name="Higgs B.W."/>
            <person name="Demirev P."/>
            <person name="Lindquist J."/>
            <person name="Liem A."/>
            <person name="Fochler E."/>
            <person name="Read T.D."/>
            <person name="Tapia R."/>
            <person name="Johnson S."/>
            <person name="Bishop-Lilly K.A."/>
            <person name="Detter C."/>
            <person name="Han C."/>
            <person name="Sozhamannan S."/>
            <person name="Rosenzweig C.N."/>
            <person name="Skowronski E.W."/>
        </authorList>
    </citation>
    <scope>NUCLEOTIDE SEQUENCE [LARGE SCALE GENOMIC DNA]</scope>
    <source>
        <strain evidence="2 3">MLST1</strain>
    </source>
</reference>
<evidence type="ECO:0000313" key="3">
    <source>
        <dbReference type="Proteomes" id="UP000288293"/>
    </source>
</evidence>
<feature type="transmembrane region" description="Helical" evidence="1">
    <location>
        <begin position="12"/>
        <end position="40"/>
    </location>
</feature>
<gene>
    <name evidence="2" type="ORF">CWE09_04780</name>
</gene>
<organism evidence="2 3">
    <name type="scientific">Aliidiomarina minuta</name>
    <dbReference type="NCBI Taxonomy" id="880057"/>
    <lineage>
        <taxon>Bacteria</taxon>
        <taxon>Pseudomonadati</taxon>
        <taxon>Pseudomonadota</taxon>
        <taxon>Gammaproteobacteria</taxon>
        <taxon>Alteromonadales</taxon>
        <taxon>Idiomarinaceae</taxon>
        <taxon>Aliidiomarina</taxon>
    </lineage>
</organism>
<keyword evidence="1" id="KW-0472">Membrane</keyword>
<dbReference type="Proteomes" id="UP000288293">
    <property type="component" value="Unassembled WGS sequence"/>
</dbReference>
<keyword evidence="3" id="KW-1185">Reference proteome</keyword>